<organism evidence="2 3">
    <name type="scientific">Plutella xylostella</name>
    <name type="common">Diamondback moth</name>
    <name type="synonym">Plutella maculipennis</name>
    <dbReference type="NCBI Taxonomy" id="51655"/>
    <lineage>
        <taxon>Eukaryota</taxon>
        <taxon>Metazoa</taxon>
        <taxon>Ecdysozoa</taxon>
        <taxon>Arthropoda</taxon>
        <taxon>Hexapoda</taxon>
        <taxon>Insecta</taxon>
        <taxon>Pterygota</taxon>
        <taxon>Neoptera</taxon>
        <taxon>Endopterygota</taxon>
        <taxon>Lepidoptera</taxon>
        <taxon>Glossata</taxon>
        <taxon>Ditrysia</taxon>
        <taxon>Yponomeutoidea</taxon>
        <taxon>Plutellidae</taxon>
        <taxon>Plutella</taxon>
    </lineage>
</organism>
<keyword evidence="3" id="KW-1185">Reference proteome</keyword>
<comment type="caution">
    <text evidence="2">The sequence shown here is derived from an EMBL/GenBank/DDBJ whole genome shotgun (WGS) entry which is preliminary data.</text>
</comment>
<protein>
    <submittedName>
        <fullName evidence="2">(diamondback moth) hypothetical protein</fullName>
    </submittedName>
</protein>
<evidence type="ECO:0000313" key="2">
    <source>
        <dbReference type="EMBL" id="CAG9135426.1"/>
    </source>
</evidence>
<accession>A0A8S4G4L1</accession>
<feature type="compositionally biased region" description="Polar residues" evidence="1">
    <location>
        <begin position="279"/>
        <end position="293"/>
    </location>
</feature>
<evidence type="ECO:0000256" key="1">
    <source>
        <dbReference type="SAM" id="MobiDB-lite"/>
    </source>
</evidence>
<reference evidence="2" key="1">
    <citation type="submission" date="2020-11" db="EMBL/GenBank/DDBJ databases">
        <authorList>
            <person name="Whiteford S."/>
        </authorList>
    </citation>
    <scope>NUCLEOTIDE SEQUENCE</scope>
</reference>
<gene>
    <name evidence="2" type="ORF">PLXY2_LOCUS13686</name>
</gene>
<dbReference type="EMBL" id="CAJHNJ030000103">
    <property type="protein sequence ID" value="CAG9135426.1"/>
    <property type="molecule type" value="Genomic_DNA"/>
</dbReference>
<feature type="region of interest" description="Disordered" evidence="1">
    <location>
        <begin position="279"/>
        <end position="364"/>
    </location>
</feature>
<feature type="compositionally biased region" description="Basic residues" evidence="1">
    <location>
        <begin position="337"/>
        <end position="350"/>
    </location>
</feature>
<name>A0A8S4G4L1_PLUXY</name>
<proteinExistence type="predicted"/>
<evidence type="ECO:0000313" key="3">
    <source>
        <dbReference type="Proteomes" id="UP000653454"/>
    </source>
</evidence>
<sequence length="825" mass="93167">MVGRAHKRSVCVHTKAAFPLRRTGRSAAPNDRARSNVNEFVPVSVPRSPRSCSPRPRAQVQIQLKTVQPLKPSFLEDPDQFLRPVAQHFHNLSTVAQPPAPGVNQGDETTLKVRAYRFHDSPHFLQAKVNPGLQAVTGQTLISELVVSQDIGTSRGDETVAPRRSMLAGTSFKMGHVPMIWLILALWFYKCDGITDVTSRNDHEHQLNDANKTNSTITPRKAGYGLVTFEDQKNPVHFEDEQPGAYGLISFKDQPANYHRAEPLKLPFRFENQELDNNENANSDLYQDPSINHGSYGLLNPNHQELDNHNPIDQPGGGITFQDDNRIENNQVQNPGQKKKKRRRRRRKPRLQQYPGQNYGFAGQPPVANIPGYPGGPAPVYPGPAVGPAGQYYRPPRRPRPSYAEEALSSITHALTSIARHDDHQCVPRLLCEVAGGRAPAEGAGAGILQAIGNLQPLLTLLAAYNGISTSPLFVFGRAAILGMTSKGNAGTCRYAYPQCPTDPEKLVEYLNNHNGGFFRFFNAPQQYPGQLGQQNLEQFYNHLSNIPGQYGLLQNQQYPGQYPNQPVPSYPNGLVPQPQIQDQHIYGLHPIGTGYGLQNPNQVYSWYSQQNPNLPNQGFGFQNQPGLYSTSQKYGNRYPYHNNNGYGFGNQNRYKNHVKDEIETNKIEKRIQNRPDLTYVDKVQNENMEFKFPRNSRYEIDPEKQRFGRTIKFPQNEQTVYAPSINPSVPQNNNKKAKGFNFPESQSNRQYIDYYDYPPYTQVFNTNNFKLDENGFYVESNNDFDFNTNMEEREEGVEIVYVVRGNSDPNHPEIVKLRPGQKLQ</sequence>
<dbReference type="AlphaFoldDB" id="A0A8S4G4L1"/>
<dbReference type="Proteomes" id="UP000653454">
    <property type="component" value="Unassembled WGS sequence"/>
</dbReference>